<keyword evidence="2" id="KW-0812">Transmembrane</keyword>
<dbReference type="PANTHER" id="PTHR23526:SF2">
    <property type="entry name" value="MAJOR FACILITATOR SUPERFAMILY (MFS) PROFILE DOMAIN-CONTAINING PROTEIN"/>
    <property type="match status" value="1"/>
</dbReference>
<dbReference type="SUPFAM" id="SSF103473">
    <property type="entry name" value="MFS general substrate transporter"/>
    <property type="match status" value="1"/>
</dbReference>
<keyword evidence="4" id="KW-1185">Reference proteome</keyword>
<feature type="transmembrane region" description="Helical" evidence="2">
    <location>
        <begin position="297"/>
        <end position="314"/>
    </location>
</feature>
<dbReference type="GO" id="GO:0022857">
    <property type="term" value="F:transmembrane transporter activity"/>
    <property type="evidence" value="ECO:0007669"/>
    <property type="project" value="InterPro"/>
</dbReference>
<name>A0A3Q9HPT8_9FIRM</name>
<dbReference type="EMBL" id="CP016379">
    <property type="protein sequence ID" value="AZR72711.1"/>
    <property type="molecule type" value="Genomic_DNA"/>
</dbReference>
<evidence type="ECO:0000313" key="3">
    <source>
        <dbReference type="EMBL" id="AZR72711.1"/>
    </source>
</evidence>
<feature type="transmembrane region" description="Helical" evidence="2">
    <location>
        <begin position="165"/>
        <end position="189"/>
    </location>
</feature>
<comment type="subcellular location">
    <subcellularLocation>
        <location evidence="1">Cell membrane</location>
        <topology evidence="1">Multi-pass membrane protein</topology>
    </subcellularLocation>
</comment>
<organism evidence="3 4">
    <name type="scientific">Anoxybacter fermentans</name>
    <dbReference type="NCBI Taxonomy" id="1323375"/>
    <lineage>
        <taxon>Bacteria</taxon>
        <taxon>Bacillati</taxon>
        <taxon>Bacillota</taxon>
        <taxon>Clostridia</taxon>
        <taxon>Halanaerobiales</taxon>
        <taxon>Anoxybacter</taxon>
    </lineage>
</organism>
<sequence>MKNIYKIGGGGKLLLLIHGILTLGIGLSNIFVNIYLWRISKDLQILALFNLFLFIIVPFTFIFAGWLARNYDRLWCLRIGVVIHTVFYLIILMLKKATVNYVIPLGILKGLGVGFYHLAEHILVFDLTRDDTRDFFNGINGFIAAFFGMIAPFISGLIIKNMPDLTGYGAIFSITVILFIVVEILSFFLHPRFCPGPYCFWQVLKNPDPNWRRILGIITLYGLRTGIFSFLTALMVFFASGNEFVLGSFSLVMGGLTLVSAFCLAYLVKPEKRASFIHLSSIMLILALIVLLWRSDWIGVLIFGVLTGLFDPFFDIPFESLSFKVIENDTIDNDLRIEYIVARELPLNLGRVVSISLFYFLLGKEMDLNRFRIYLAFLIPAPLIISILLKGICFSNKRRGSGIKME</sequence>
<protein>
    <recommendedName>
        <fullName evidence="5">Major facilitator superfamily (MFS) profile domain-containing protein</fullName>
    </recommendedName>
</protein>
<reference evidence="3 4" key="1">
    <citation type="submission" date="2016-07" db="EMBL/GenBank/DDBJ databases">
        <title>Genome and transcriptome analysis of iron-reducing fermentative bacteria Anoxybacter fermentans.</title>
        <authorList>
            <person name="Zeng X."/>
            <person name="Shao Z."/>
        </authorList>
    </citation>
    <scope>NUCLEOTIDE SEQUENCE [LARGE SCALE GENOMIC DNA]</scope>
    <source>
        <strain evidence="3 4">DY22613</strain>
    </source>
</reference>
<feature type="transmembrane region" description="Helical" evidence="2">
    <location>
        <begin position="274"/>
        <end position="291"/>
    </location>
</feature>
<dbReference type="InterPro" id="IPR052528">
    <property type="entry name" value="Sugar_transport-like"/>
</dbReference>
<dbReference type="RefSeq" id="WP_127016041.1">
    <property type="nucleotide sequence ID" value="NZ_CP016379.1"/>
</dbReference>
<feature type="transmembrane region" description="Helical" evidence="2">
    <location>
        <begin position="12"/>
        <end position="37"/>
    </location>
</feature>
<evidence type="ECO:0000256" key="2">
    <source>
        <dbReference type="SAM" id="Phobius"/>
    </source>
</evidence>
<feature type="transmembrane region" description="Helical" evidence="2">
    <location>
        <begin position="75"/>
        <end position="95"/>
    </location>
</feature>
<feature type="transmembrane region" description="Helical" evidence="2">
    <location>
        <begin position="139"/>
        <end position="159"/>
    </location>
</feature>
<feature type="transmembrane region" description="Helical" evidence="2">
    <location>
        <begin position="374"/>
        <end position="395"/>
    </location>
</feature>
<dbReference type="Proteomes" id="UP000267250">
    <property type="component" value="Chromosome"/>
</dbReference>
<dbReference type="OrthoDB" id="102502at2"/>
<proteinExistence type="predicted"/>
<dbReference type="InterPro" id="IPR011701">
    <property type="entry name" value="MFS"/>
</dbReference>
<feature type="transmembrane region" description="Helical" evidence="2">
    <location>
        <begin position="43"/>
        <end position="68"/>
    </location>
</feature>
<dbReference type="Pfam" id="PF07690">
    <property type="entry name" value="MFS_1"/>
    <property type="match status" value="1"/>
</dbReference>
<dbReference type="KEGG" id="aft:BBF96_04475"/>
<dbReference type="InterPro" id="IPR036259">
    <property type="entry name" value="MFS_trans_sf"/>
</dbReference>
<keyword evidence="2" id="KW-1133">Transmembrane helix</keyword>
<dbReference type="Gene3D" id="1.20.1250.20">
    <property type="entry name" value="MFS general substrate transporter like domains"/>
    <property type="match status" value="1"/>
</dbReference>
<feature type="transmembrane region" description="Helical" evidence="2">
    <location>
        <begin position="244"/>
        <end position="267"/>
    </location>
</feature>
<dbReference type="GO" id="GO:0005886">
    <property type="term" value="C:plasma membrane"/>
    <property type="evidence" value="ECO:0007669"/>
    <property type="project" value="UniProtKB-SubCell"/>
</dbReference>
<evidence type="ECO:0000256" key="1">
    <source>
        <dbReference type="ARBA" id="ARBA00004651"/>
    </source>
</evidence>
<accession>A0A3Q9HPT8</accession>
<feature type="transmembrane region" description="Helical" evidence="2">
    <location>
        <begin position="345"/>
        <end position="362"/>
    </location>
</feature>
<dbReference type="PANTHER" id="PTHR23526">
    <property type="entry name" value="INTEGRAL MEMBRANE TRANSPORT PROTEIN-RELATED"/>
    <property type="match status" value="1"/>
</dbReference>
<feature type="transmembrane region" description="Helical" evidence="2">
    <location>
        <begin position="101"/>
        <end position="119"/>
    </location>
</feature>
<evidence type="ECO:0000313" key="4">
    <source>
        <dbReference type="Proteomes" id="UP000267250"/>
    </source>
</evidence>
<dbReference type="AlphaFoldDB" id="A0A3Q9HPT8"/>
<gene>
    <name evidence="3" type="ORF">BBF96_04475</name>
</gene>
<keyword evidence="2" id="KW-0472">Membrane</keyword>
<feature type="transmembrane region" description="Helical" evidence="2">
    <location>
        <begin position="214"/>
        <end position="238"/>
    </location>
</feature>
<evidence type="ECO:0008006" key="5">
    <source>
        <dbReference type="Google" id="ProtNLM"/>
    </source>
</evidence>